<keyword evidence="2" id="KW-0808">Transferase</keyword>
<evidence type="ECO:0000313" key="8">
    <source>
        <dbReference type="EMBL" id="EHK27180.1"/>
    </source>
</evidence>
<dbReference type="GO" id="GO:0004674">
    <property type="term" value="F:protein serine/threonine kinase activity"/>
    <property type="evidence" value="ECO:0007669"/>
    <property type="project" value="UniProtKB-KW"/>
</dbReference>
<feature type="non-terminal residue" evidence="8">
    <location>
        <position position="381"/>
    </location>
</feature>
<organism evidence="8 9">
    <name type="scientific">Hypocrea virens (strain Gv29-8 / FGSC 10586)</name>
    <name type="common">Gliocladium virens</name>
    <name type="synonym">Trichoderma virens</name>
    <dbReference type="NCBI Taxonomy" id="413071"/>
    <lineage>
        <taxon>Eukaryota</taxon>
        <taxon>Fungi</taxon>
        <taxon>Dikarya</taxon>
        <taxon>Ascomycota</taxon>
        <taxon>Pezizomycotina</taxon>
        <taxon>Sordariomycetes</taxon>
        <taxon>Hypocreomycetidae</taxon>
        <taxon>Hypocreales</taxon>
        <taxon>Hypocreaceae</taxon>
        <taxon>Trichoderma</taxon>
    </lineage>
</organism>
<evidence type="ECO:0000256" key="1">
    <source>
        <dbReference type="ARBA" id="ARBA00022527"/>
    </source>
</evidence>
<comment type="caution">
    <text evidence="8">The sequence shown here is derived from an EMBL/GenBank/DDBJ whole genome shotgun (WGS) entry which is preliminary data.</text>
</comment>
<evidence type="ECO:0008006" key="10">
    <source>
        <dbReference type="Google" id="ProtNLM"/>
    </source>
</evidence>
<dbReference type="AlphaFoldDB" id="G9MDM1"/>
<dbReference type="OrthoDB" id="1278353at2759"/>
<dbReference type="PANTHER" id="PTHR24351">
    <property type="entry name" value="RIBOSOMAL PROTEIN S6 KINASE"/>
    <property type="match status" value="1"/>
</dbReference>
<gene>
    <name evidence="8" type="ORF">TRIVIDRAFT_2353</name>
</gene>
<dbReference type="Pfam" id="PF00069">
    <property type="entry name" value="Pkinase"/>
    <property type="match status" value="1"/>
</dbReference>
<feature type="domain" description="AGC-kinase C-terminal" evidence="7">
    <location>
        <begin position="363"/>
        <end position="381"/>
    </location>
</feature>
<evidence type="ECO:0000313" key="9">
    <source>
        <dbReference type="Proteomes" id="UP000007115"/>
    </source>
</evidence>
<evidence type="ECO:0000259" key="7">
    <source>
        <dbReference type="PROSITE" id="PS51285"/>
    </source>
</evidence>
<protein>
    <recommendedName>
        <fullName evidence="10">Protein kinase domain-containing protein</fullName>
    </recommendedName>
</protein>
<dbReference type="InterPro" id="IPR000719">
    <property type="entry name" value="Prot_kinase_dom"/>
</dbReference>
<dbReference type="HOGENOM" id="CLU_000288_120_1_1"/>
<dbReference type="InParanoid" id="G9MDM1"/>
<dbReference type="eggNOG" id="KOG0598">
    <property type="taxonomic scope" value="Eukaryota"/>
</dbReference>
<dbReference type="Proteomes" id="UP000007115">
    <property type="component" value="Unassembled WGS sequence"/>
</dbReference>
<sequence>RLLPYAIVEYDKFQIYAHSYATSGTIENPQWARQGPYSMKFDVTRAAELVLWFYLEHPSLPQGNCDFFLGKARIEPVLEETKFTKQLKVEGGTGEISIEIQYTKNATPELQALDGFDAYLGNSCCSSDCSIAQGKKKDTSLLYACKRLTNANSSSHVFLSQADKPFIAPLKFVAQTSKGVGLHSPFIHGGPLFYHIQKPRRFDVDRCRFYAAEILCAFESLLRSNPSYRGPKTENILLDSIGHVVLCDFSLYNTDMEKTAHSMVEYPAPELLLDQNYSSEIPSHRWWTLGVFLYEMLTGMPPFYAESIEERQEKILSSEPIIYPNSLPLPAKDILTRLLDRNPEQRLGVKRGAIEIKEHSFFDCIDWDKLMRREYRPDFKP</sequence>
<dbReference type="VEuPathDB" id="FungiDB:TRIVIDRAFT_2353"/>
<dbReference type="OMA" id="IDINMAP"/>
<keyword evidence="4" id="KW-0418">Kinase</keyword>
<proteinExistence type="predicted"/>
<evidence type="ECO:0000259" key="6">
    <source>
        <dbReference type="PROSITE" id="PS50011"/>
    </source>
</evidence>
<dbReference type="GO" id="GO:0005524">
    <property type="term" value="F:ATP binding"/>
    <property type="evidence" value="ECO:0007669"/>
    <property type="project" value="UniProtKB-KW"/>
</dbReference>
<reference evidence="8 9" key="1">
    <citation type="journal article" date="2011" name="Genome Biol.">
        <title>Comparative genome sequence analysis underscores mycoparasitism as the ancestral life style of Trichoderma.</title>
        <authorList>
            <person name="Kubicek C.P."/>
            <person name="Herrera-Estrella A."/>
            <person name="Seidl-Seiboth V."/>
            <person name="Martinez D.A."/>
            <person name="Druzhinina I.S."/>
            <person name="Thon M."/>
            <person name="Zeilinger S."/>
            <person name="Casas-Flores S."/>
            <person name="Horwitz B.A."/>
            <person name="Mukherjee P.K."/>
            <person name="Mukherjee M."/>
            <person name="Kredics L."/>
            <person name="Alcaraz L.D."/>
            <person name="Aerts A."/>
            <person name="Antal Z."/>
            <person name="Atanasova L."/>
            <person name="Cervantes-Badillo M.G."/>
            <person name="Challacombe J."/>
            <person name="Chertkov O."/>
            <person name="McCluskey K."/>
            <person name="Coulpier F."/>
            <person name="Deshpande N."/>
            <person name="von Doehren H."/>
            <person name="Ebbole D.J."/>
            <person name="Esquivel-Naranjo E.U."/>
            <person name="Fekete E."/>
            <person name="Flipphi M."/>
            <person name="Glaser F."/>
            <person name="Gomez-Rodriguez E.Y."/>
            <person name="Gruber S."/>
            <person name="Han C."/>
            <person name="Henrissat B."/>
            <person name="Hermosa R."/>
            <person name="Hernandez-Onate M."/>
            <person name="Karaffa L."/>
            <person name="Kosti I."/>
            <person name="Le Crom S."/>
            <person name="Lindquist E."/>
            <person name="Lucas S."/>
            <person name="Luebeck M."/>
            <person name="Luebeck P.S."/>
            <person name="Margeot A."/>
            <person name="Metz B."/>
            <person name="Misra M."/>
            <person name="Nevalainen H."/>
            <person name="Omann M."/>
            <person name="Packer N."/>
            <person name="Perrone G."/>
            <person name="Uresti-Rivera E.E."/>
            <person name="Salamov A."/>
            <person name="Schmoll M."/>
            <person name="Seiboth B."/>
            <person name="Shapiro H."/>
            <person name="Sukno S."/>
            <person name="Tamayo-Ramos J.A."/>
            <person name="Tisch D."/>
            <person name="Wiest A."/>
            <person name="Wilkinson H.H."/>
            <person name="Zhang M."/>
            <person name="Coutinho P.M."/>
            <person name="Kenerley C.M."/>
            <person name="Monte E."/>
            <person name="Baker S.E."/>
            <person name="Grigoriev I.V."/>
        </authorList>
    </citation>
    <scope>NUCLEOTIDE SEQUENCE [LARGE SCALE GENOMIC DNA]</scope>
    <source>
        <strain evidence="9">Gv29-8 / FGSC 10586</strain>
    </source>
</reference>
<dbReference type="GeneID" id="25792510"/>
<evidence type="ECO:0000256" key="5">
    <source>
        <dbReference type="ARBA" id="ARBA00022840"/>
    </source>
</evidence>
<dbReference type="EMBL" id="ABDF02000001">
    <property type="protein sequence ID" value="EHK27180.1"/>
    <property type="molecule type" value="Genomic_DNA"/>
</dbReference>
<dbReference type="Gene3D" id="1.10.510.10">
    <property type="entry name" value="Transferase(Phosphotransferase) domain 1"/>
    <property type="match status" value="1"/>
</dbReference>
<keyword evidence="1" id="KW-0723">Serine/threonine-protein kinase</keyword>
<evidence type="ECO:0000256" key="2">
    <source>
        <dbReference type="ARBA" id="ARBA00022679"/>
    </source>
</evidence>
<dbReference type="STRING" id="413071.G9MDM1"/>
<dbReference type="PROSITE" id="PS50011">
    <property type="entry name" value="PROTEIN_KINASE_DOM"/>
    <property type="match status" value="1"/>
</dbReference>
<evidence type="ECO:0000256" key="3">
    <source>
        <dbReference type="ARBA" id="ARBA00022741"/>
    </source>
</evidence>
<dbReference type="Gene3D" id="3.30.200.20">
    <property type="entry name" value="Phosphorylase Kinase, domain 1"/>
    <property type="match status" value="1"/>
</dbReference>
<feature type="domain" description="Protein kinase" evidence="6">
    <location>
        <begin position="85"/>
        <end position="362"/>
    </location>
</feature>
<dbReference type="RefSeq" id="XP_013960927.1">
    <property type="nucleotide sequence ID" value="XM_014105452.1"/>
</dbReference>
<name>G9MDM1_HYPVG</name>
<evidence type="ECO:0000256" key="4">
    <source>
        <dbReference type="ARBA" id="ARBA00022777"/>
    </source>
</evidence>
<dbReference type="InterPro" id="IPR011009">
    <property type="entry name" value="Kinase-like_dom_sf"/>
</dbReference>
<keyword evidence="5" id="KW-0067">ATP-binding</keyword>
<dbReference type="PROSITE" id="PS51285">
    <property type="entry name" value="AGC_KINASE_CTER"/>
    <property type="match status" value="1"/>
</dbReference>
<dbReference type="SUPFAM" id="SSF56112">
    <property type="entry name" value="Protein kinase-like (PK-like)"/>
    <property type="match status" value="1"/>
</dbReference>
<keyword evidence="3" id="KW-0547">Nucleotide-binding</keyword>
<keyword evidence="9" id="KW-1185">Reference proteome</keyword>
<dbReference type="SMART" id="SM00220">
    <property type="entry name" value="S_TKc"/>
    <property type="match status" value="1"/>
</dbReference>
<feature type="non-terminal residue" evidence="8">
    <location>
        <position position="1"/>
    </location>
</feature>
<dbReference type="InterPro" id="IPR000961">
    <property type="entry name" value="AGC-kinase_C"/>
</dbReference>
<accession>G9MDM1</accession>